<proteinExistence type="predicted"/>
<gene>
    <name evidence="7" type="ORF">H9702_04065</name>
</gene>
<dbReference type="Proteomes" id="UP000823896">
    <property type="component" value="Unassembled WGS sequence"/>
</dbReference>
<dbReference type="Pfam" id="PF07992">
    <property type="entry name" value="Pyr_redox_2"/>
    <property type="match status" value="1"/>
</dbReference>
<dbReference type="Gene3D" id="3.50.50.60">
    <property type="entry name" value="FAD/NAD(P)-binding domain"/>
    <property type="match status" value="2"/>
</dbReference>
<evidence type="ECO:0000313" key="8">
    <source>
        <dbReference type="Proteomes" id="UP000823896"/>
    </source>
</evidence>
<evidence type="ECO:0000259" key="6">
    <source>
        <dbReference type="Pfam" id="PF07992"/>
    </source>
</evidence>
<protein>
    <submittedName>
        <fullName evidence="7">FAD-dependent oxidoreductase</fullName>
    </submittedName>
</protein>
<comment type="caution">
    <text evidence="7">The sequence shown here is derived from an EMBL/GenBank/DDBJ whole genome shotgun (WGS) entry which is preliminary data.</text>
</comment>
<dbReference type="InterPro" id="IPR008255">
    <property type="entry name" value="Pyr_nucl-diS_OxRdtase_2_AS"/>
</dbReference>
<name>A0A9D2NPW1_9FIRM</name>
<accession>A0A9D2NPW1</accession>
<organism evidence="7 8">
    <name type="scientific">Candidatus Merdibacter merdavium</name>
    <dbReference type="NCBI Taxonomy" id="2838692"/>
    <lineage>
        <taxon>Bacteria</taxon>
        <taxon>Bacillati</taxon>
        <taxon>Bacillota</taxon>
        <taxon>Erysipelotrichia</taxon>
        <taxon>Erysipelotrichales</taxon>
        <taxon>Erysipelotrichaceae</taxon>
        <taxon>Merdibacter</taxon>
    </lineage>
</organism>
<evidence type="ECO:0000256" key="1">
    <source>
        <dbReference type="ARBA" id="ARBA00022630"/>
    </source>
</evidence>
<reference evidence="7" key="2">
    <citation type="submission" date="2021-04" db="EMBL/GenBank/DDBJ databases">
        <authorList>
            <person name="Gilroy R."/>
        </authorList>
    </citation>
    <scope>NUCLEOTIDE SEQUENCE</scope>
    <source>
        <strain evidence="7">CHK187-11901</strain>
    </source>
</reference>
<reference evidence="7" key="1">
    <citation type="journal article" date="2021" name="PeerJ">
        <title>Extensive microbial diversity within the chicken gut microbiome revealed by metagenomics and culture.</title>
        <authorList>
            <person name="Gilroy R."/>
            <person name="Ravi A."/>
            <person name="Getino M."/>
            <person name="Pursley I."/>
            <person name="Horton D.L."/>
            <person name="Alikhan N.F."/>
            <person name="Baker D."/>
            <person name="Gharbi K."/>
            <person name="Hall N."/>
            <person name="Watson M."/>
            <person name="Adriaenssens E.M."/>
            <person name="Foster-Nyarko E."/>
            <person name="Jarju S."/>
            <person name="Secka A."/>
            <person name="Antonio M."/>
            <person name="Oren A."/>
            <person name="Chaudhuri R.R."/>
            <person name="La Ragione R."/>
            <person name="Hildebrand F."/>
            <person name="Pallen M.J."/>
        </authorList>
    </citation>
    <scope>NUCLEOTIDE SEQUENCE</scope>
    <source>
        <strain evidence="7">CHK187-11901</strain>
    </source>
</reference>
<dbReference type="GO" id="GO:0016668">
    <property type="term" value="F:oxidoreductase activity, acting on a sulfur group of donors, NAD(P) as acceptor"/>
    <property type="evidence" value="ECO:0007669"/>
    <property type="project" value="UniProtKB-ARBA"/>
</dbReference>
<evidence type="ECO:0000313" key="7">
    <source>
        <dbReference type="EMBL" id="HJC36287.1"/>
    </source>
</evidence>
<dbReference type="PRINTS" id="PR00469">
    <property type="entry name" value="PNDRDTASEII"/>
</dbReference>
<evidence type="ECO:0000256" key="2">
    <source>
        <dbReference type="ARBA" id="ARBA00022827"/>
    </source>
</evidence>
<sequence length="308" mass="33149">MKQYDVIIVGAGPAGMSAAVYAARAELKTLMLDANAPGGQILNTNEVQNYIGIGAVSGAALGYRMFEHTQQLQVPFERAAVVRIEPGEPMHRVWLKDAETPYLARSIILAVGTTPKVLHVENEEKFYRNGISWCVICDGAQYVGKDVAVIGGGNSGVKESLFMANIAASLTILTKYDLTADEAAIRQLKKKPNVTIMTYQDILGFVGEEKLTGVRSLDVKSGKEQIIPCEGVFEYIGLDPHTAFLKDLGILEEHGYIVVNASMETAIPGIYGAGDCNVKDLRQVVTACSDGAIAAQNAAHYLRKKGVS</sequence>
<dbReference type="PANTHER" id="PTHR48105">
    <property type="entry name" value="THIOREDOXIN REDUCTASE 1-RELATED-RELATED"/>
    <property type="match status" value="1"/>
</dbReference>
<dbReference type="SUPFAM" id="SSF51905">
    <property type="entry name" value="FAD/NAD(P)-binding domain"/>
    <property type="match status" value="1"/>
</dbReference>
<evidence type="ECO:0000256" key="4">
    <source>
        <dbReference type="ARBA" id="ARBA00023157"/>
    </source>
</evidence>
<keyword evidence="5" id="KW-0676">Redox-active center</keyword>
<dbReference type="PRINTS" id="PR00368">
    <property type="entry name" value="FADPNR"/>
</dbReference>
<dbReference type="PROSITE" id="PS00573">
    <property type="entry name" value="PYRIDINE_REDOX_2"/>
    <property type="match status" value="1"/>
</dbReference>
<keyword evidence="3" id="KW-0560">Oxidoreductase</keyword>
<dbReference type="InterPro" id="IPR023753">
    <property type="entry name" value="FAD/NAD-binding_dom"/>
</dbReference>
<evidence type="ECO:0000256" key="5">
    <source>
        <dbReference type="ARBA" id="ARBA00023284"/>
    </source>
</evidence>
<dbReference type="InterPro" id="IPR036188">
    <property type="entry name" value="FAD/NAD-bd_sf"/>
</dbReference>
<keyword evidence="1" id="KW-0285">Flavoprotein</keyword>
<feature type="domain" description="FAD/NAD(P)-binding" evidence="6">
    <location>
        <begin position="4"/>
        <end position="291"/>
    </location>
</feature>
<dbReference type="EMBL" id="DWWM01000024">
    <property type="protein sequence ID" value="HJC36287.1"/>
    <property type="molecule type" value="Genomic_DNA"/>
</dbReference>
<dbReference type="AlphaFoldDB" id="A0A9D2NPW1"/>
<keyword evidence="4" id="KW-1015">Disulfide bond</keyword>
<evidence type="ECO:0000256" key="3">
    <source>
        <dbReference type="ARBA" id="ARBA00023002"/>
    </source>
</evidence>
<keyword evidence="2" id="KW-0274">FAD</keyword>
<dbReference type="InterPro" id="IPR050097">
    <property type="entry name" value="Ferredoxin-NADP_redctase_2"/>
</dbReference>